<reference evidence="2" key="1">
    <citation type="journal article" date="2019" name="Int. J. Syst. Evol. Microbiol.">
        <title>The Global Catalogue of Microorganisms (GCM) 10K type strain sequencing project: providing services to taxonomists for standard genome sequencing and annotation.</title>
        <authorList>
            <consortium name="The Broad Institute Genomics Platform"/>
            <consortium name="The Broad Institute Genome Sequencing Center for Infectious Disease"/>
            <person name="Wu L."/>
            <person name="Ma J."/>
        </authorList>
    </citation>
    <scope>NUCLEOTIDE SEQUENCE [LARGE SCALE GENOMIC DNA]</scope>
    <source>
        <strain evidence="2">CCUG 63418</strain>
    </source>
</reference>
<comment type="caution">
    <text evidence="1">The sequence shown here is derived from an EMBL/GenBank/DDBJ whole genome shotgun (WGS) entry which is preliminary data.</text>
</comment>
<dbReference type="Proteomes" id="UP001596958">
    <property type="component" value="Unassembled WGS sequence"/>
</dbReference>
<evidence type="ECO:0000313" key="1">
    <source>
        <dbReference type="EMBL" id="MFD0751873.1"/>
    </source>
</evidence>
<dbReference type="RefSeq" id="WP_377102182.1">
    <property type="nucleotide sequence ID" value="NZ_JBHTHU010000021.1"/>
</dbReference>
<sequence length="1376" mass="158718">MNKNGLTWKKLKWEDFQKVSLFLLQKDLSNSAIEEYLRQGHFQAGIDLYHFEQSTGKYVCIQCKHTDITLSKLKVALSFFLSGEFADKSEAFIITTTTLLQNTKIQTWISEQKITLREQKGIAFDVLDRERLNDRLVWQFRIVEKYFGIKEAVDHCFQPSFEMPEITPIPEFIGRDIQKFNEVTTEDKWHGNDSPHTTITLTDLLSAPLEKGICVIGEAYEGKSSLFKQTAWELNSLDLGLRALLLDLKFCSVVPIANLLDTNFGTWMEIPAKNLILLIDGLDEVPAEQFHTVTGNIRDFQKKHPAIRLALSCRKIFYRYQNLDTELSSFDSFELAELHMRQIFDYMEPRLGGRQRALDFYAEMNGLGIADLLGIPFYLINLTKWFSDAKIQMPKNKMAIADRFVDESLQISSTRKLRMGLSLERFRVKYRNALQQLALLLQIRGLNACNEEDLQQFFSQEDIDLLTHSSILNIKSEQWSFINALFQEQLAALALLKLDGSTVIDLVTVGDRIKKVSRKWIQTLATYLSLLSETNVHRNRIVDVIEADNIELLALSEGSKFSQAFRLEVLQKILHRTIKYQARLVAIDESDLASFAGNQDLVVDELLGVLRSNSVMIAKIVACRVLRHLHLASSQADRYTAVAKELLVDMSNADLGRLLLEAVAFYKHGDEDFLGILLKNPLLKTSHQFRQGLYQFLATHKLIDQYYELLLNGFEPLERYNSHTSHFGSEKRLLDLLLTSRKRSVITQLLDFTQGELFRRQFRDDKDGTKQFYQSLTEVCAEIYKSDPLIIFPVVRYLINTGRLHYDRDPNEMSGFLTLTQTHAFGLKIALLTADKNGLQAYAFSRSLNSSCFSDLLYAVEEGYIDRADFKIFCNGLYYSGRSDEALELEKLGEQAFNFFEIPNPNANAWQKAEERKRKNDLHFISSRTNFREGIMRLFKIAGRTIIKTDALYKRFDEDNLKNKIASSYLTQFVSLQAEEKVVSLEVCLQAVDDDIYFKGWRGGQLLKGYLKRYYPEAIEEMLKNYYDGEIVEFPFTEINTVSSEHLLYQAGQLMKIWAEYRWPTNDEIILEFSRINVENYGGIRHAEINRGTSVNALLIKHFAHKPQLLKHKVLQNLESGLVDYRAIGTQFEICRELTILESLPYILDAIKNKKCYTNHLDDYMSLYILLGGEHSELLPIFESITELNDYLFMFMIKLLAQVYPDIVIKRLCECLNSPDTDFARKIEAAQWLSNLGNKQGFFFLIGQFKAGKAAPFDIQGKVSYWNVDTQWGLKQLSPLMYLLLDEETETIRFHHSPRNLMLEILSGFASKSESDLNLVVSFMESSADKLSKTYPENSGHLLWHAEQMSERFRQINNTNHTNSYIRTLFEHVNNA</sequence>
<gene>
    <name evidence="1" type="ORF">ACFQZS_17095</name>
</gene>
<name>A0ABW2Z1B2_9SPHI</name>
<keyword evidence="2" id="KW-1185">Reference proteome</keyword>
<dbReference type="EMBL" id="JBHTHU010000021">
    <property type="protein sequence ID" value="MFD0751873.1"/>
    <property type="molecule type" value="Genomic_DNA"/>
</dbReference>
<protein>
    <submittedName>
        <fullName evidence="1">NACHT domain-containing protein</fullName>
    </submittedName>
</protein>
<organism evidence="1 2">
    <name type="scientific">Mucilaginibacter calamicampi</name>
    <dbReference type="NCBI Taxonomy" id="1302352"/>
    <lineage>
        <taxon>Bacteria</taxon>
        <taxon>Pseudomonadati</taxon>
        <taxon>Bacteroidota</taxon>
        <taxon>Sphingobacteriia</taxon>
        <taxon>Sphingobacteriales</taxon>
        <taxon>Sphingobacteriaceae</taxon>
        <taxon>Mucilaginibacter</taxon>
    </lineage>
</organism>
<evidence type="ECO:0000313" key="2">
    <source>
        <dbReference type="Proteomes" id="UP001596958"/>
    </source>
</evidence>
<accession>A0ABW2Z1B2</accession>
<proteinExistence type="predicted"/>